<dbReference type="InterPro" id="IPR050109">
    <property type="entry name" value="HTH-type_TetR-like_transc_reg"/>
</dbReference>
<feature type="region of interest" description="Disordered" evidence="5">
    <location>
        <begin position="1"/>
        <end position="106"/>
    </location>
</feature>
<dbReference type="PANTHER" id="PTHR30055">
    <property type="entry name" value="HTH-TYPE TRANSCRIPTIONAL REGULATOR RUTR"/>
    <property type="match status" value="1"/>
</dbReference>
<dbReference type="SUPFAM" id="SSF46689">
    <property type="entry name" value="Homeodomain-like"/>
    <property type="match status" value="1"/>
</dbReference>
<dbReference type="InterPro" id="IPR054129">
    <property type="entry name" value="DesT_TetR_C"/>
</dbReference>
<evidence type="ECO:0000256" key="2">
    <source>
        <dbReference type="ARBA" id="ARBA00023125"/>
    </source>
</evidence>
<feature type="domain" description="HTH tetR-type" evidence="6">
    <location>
        <begin position="109"/>
        <end position="169"/>
    </location>
</feature>
<dbReference type="Proteomes" id="UP001500542">
    <property type="component" value="Unassembled WGS sequence"/>
</dbReference>
<protein>
    <recommendedName>
        <fullName evidence="6">HTH tetR-type domain-containing protein</fullName>
    </recommendedName>
</protein>
<keyword evidence="1" id="KW-0805">Transcription regulation</keyword>
<evidence type="ECO:0000256" key="1">
    <source>
        <dbReference type="ARBA" id="ARBA00023015"/>
    </source>
</evidence>
<name>A0ABP4AJM6_9ACTN</name>
<evidence type="ECO:0000313" key="7">
    <source>
        <dbReference type="EMBL" id="GAA0936450.1"/>
    </source>
</evidence>
<accession>A0ABP4AJM6</accession>
<evidence type="ECO:0000313" key="8">
    <source>
        <dbReference type="Proteomes" id="UP001500542"/>
    </source>
</evidence>
<dbReference type="Pfam" id="PF00440">
    <property type="entry name" value="TetR_N"/>
    <property type="match status" value="1"/>
</dbReference>
<gene>
    <name evidence="7" type="ORF">GCM10009554_23980</name>
</gene>
<keyword evidence="3" id="KW-0804">Transcription</keyword>
<dbReference type="PROSITE" id="PS50977">
    <property type="entry name" value="HTH_TETR_2"/>
    <property type="match status" value="1"/>
</dbReference>
<dbReference type="Pfam" id="PF21943">
    <property type="entry name" value="TetR_C_46"/>
    <property type="match status" value="1"/>
</dbReference>
<keyword evidence="8" id="KW-1185">Reference proteome</keyword>
<keyword evidence="2 4" id="KW-0238">DNA-binding</keyword>
<evidence type="ECO:0000259" key="6">
    <source>
        <dbReference type="PROSITE" id="PS50977"/>
    </source>
</evidence>
<feature type="compositionally biased region" description="Acidic residues" evidence="5">
    <location>
        <begin position="63"/>
        <end position="79"/>
    </location>
</feature>
<dbReference type="Gene3D" id="1.10.357.10">
    <property type="entry name" value="Tetracycline Repressor, domain 2"/>
    <property type="match status" value="1"/>
</dbReference>
<reference evidence="8" key="1">
    <citation type="journal article" date="2019" name="Int. J. Syst. Evol. Microbiol.">
        <title>The Global Catalogue of Microorganisms (GCM) 10K type strain sequencing project: providing services to taxonomists for standard genome sequencing and annotation.</title>
        <authorList>
            <consortium name="The Broad Institute Genomics Platform"/>
            <consortium name="The Broad Institute Genome Sequencing Center for Infectious Disease"/>
            <person name="Wu L."/>
            <person name="Ma J."/>
        </authorList>
    </citation>
    <scope>NUCLEOTIDE SEQUENCE [LARGE SCALE GENOMIC DNA]</scope>
    <source>
        <strain evidence="8">JCM 10977</strain>
    </source>
</reference>
<comment type="caution">
    <text evidence="7">The sequence shown here is derived from an EMBL/GenBank/DDBJ whole genome shotgun (WGS) entry which is preliminary data.</text>
</comment>
<dbReference type="InterPro" id="IPR001647">
    <property type="entry name" value="HTH_TetR"/>
</dbReference>
<dbReference type="PANTHER" id="PTHR30055:SF174">
    <property type="entry name" value="TRANSCRIPTIONAL REGULATORY PROTEIN (PROBABLY TETR-FAMILY)-RELATED"/>
    <property type="match status" value="1"/>
</dbReference>
<dbReference type="EMBL" id="BAAAHK010000005">
    <property type="protein sequence ID" value="GAA0936450.1"/>
    <property type="molecule type" value="Genomic_DNA"/>
</dbReference>
<feature type="DNA-binding region" description="H-T-H motif" evidence="4">
    <location>
        <begin position="132"/>
        <end position="151"/>
    </location>
</feature>
<evidence type="ECO:0000256" key="4">
    <source>
        <dbReference type="PROSITE-ProRule" id="PRU00335"/>
    </source>
</evidence>
<proteinExistence type="predicted"/>
<evidence type="ECO:0000256" key="5">
    <source>
        <dbReference type="SAM" id="MobiDB-lite"/>
    </source>
</evidence>
<dbReference type="InterPro" id="IPR009057">
    <property type="entry name" value="Homeodomain-like_sf"/>
</dbReference>
<organism evidence="7 8">
    <name type="scientific">Kribbella koreensis</name>
    <dbReference type="NCBI Taxonomy" id="57909"/>
    <lineage>
        <taxon>Bacteria</taxon>
        <taxon>Bacillati</taxon>
        <taxon>Actinomycetota</taxon>
        <taxon>Actinomycetes</taxon>
        <taxon>Propionibacteriales</taxon>
        <taxon>Kribbellaceae</taxon>
        <taxon>Kribbella</taxon>
    </lineage>
</organism>
<sequence>MLNSVKAGEQTPTDAPTRAGENTAPQAEPDGSARDGAEPSLTADAQASPEPSLQADAKASPEPEADAEASAEPEPELEADAAASLEDGGVRARGGAEAPDGRRRRLTAEDRRKQLVGIGLMMLRTQPIHELSIDAVAAEAGISRGLLFHYFPTKRDFYVEVMSAAGRRLLRVTKPDPDLPPDEQLRQMLLSFVAFVTRRRDSYISFVRGAAGGDNFVVEVYATTRAGLTNRVLTLLGTPDATAPASPIRLTVHAWLAYVEDLTIEWSGLPEPDRPTTPDELVTHFIAALTALRAL</sequence>
<evidence type="ECO:0000256" key="3">
    <source>
        <dbReference type="ARBA" id="ARBA00023163"/>
    </source>
</evidence>